<dbReference type="Pfam" id="PF00496">
    <property type="entry name" value="SBP_bac_5"/>
    <property type="match status" value="1"/>
</dbReference>
<reference evidence="5" key="1">
    <citation type="submission" date="2022-06" db="EMBL/GenBank/DDBJ databases">
        <title>CFH 74404 Thermomicrobiaceae sp.</title>
        <authorList>
            <person name="Ming H."/>
            <person name="Li W.-J."/>
            <person name="Zhao Z."/>
        </authorList>
    </citation>
    <scope>NUCLEOTIDE SEQUENCE</scope>
    <source>
        <strain evidence="5">CFH 74404</strain>
    </source>
</reference>
<dbReference type="AlphaFoldDB" id="A0AA41WDV7"/>
<keyword evidence="2" id="KW-0813">Transport</keyword>
<name>A0AA41WDV7_9BACT</name>
<dbReference type="PANTHER" id="PTHR30290">
    <property type="entry name" value="PERIPLASMIC BINDING COMPONENT OF ABC TRANSPORTER"/>
    <property type="match status" value="1"/>
</dbReference>
<dbReference type="RefSeq" id="WP_284056529.1">
    <property type="nucleotide sequence ID" value="NZ_JAMSLR010000003.1"/>
</dbReference>
<evidence type="ECO:0000256" key="3">
    <source>
        <dbReference type="ARBA" id="ARBA00022729"/>
    </source>
</evidence>
<protein>
    <submittedName>
        <fullName evidence="5">Peptide ABC transporter substrate-binding protein</fullName>
    </submittedName>
</protein>
<dbReference type="GO" id="GO:0030288">
    <property type="term" value="C:outer membrane-bounded periplasmic space"/>
    <property type="evidence" value="ECO:0007669"/>
    <property type="project" value="UniProtKB-ARBA"/>
</dbReference>
<dbReference type="GO" id="GO:1904680">
    <property type="term" value="F:peptide transmembrane transporter activity"/>
    <property type="evidence" value="ECO:0007669"/>
    <property type="project" value="TreeGrafter"/>
</dbReference>
<keyword evidence="6" id="KW-1185">Reference proteome</keyword>
<dbReference type="GO" id="GO:0015833">
    <property type="term" value="P:peptide transport"/>
    <property type="evidence" value="ECO:0007669"/>
    <property type="project" value="TreeGrafter"/>
</dbReference>
<dbReference type="CDD" id="cd08513">
    <property type="entry name" value="PBP2_thermophilic_Hb8_like"/>
    <property type="match status" value="1"/>
</dbReference>
<evidence type="ECO:0000256" key="1">
    <source>
        <dbReference type="ARBA" id="ARBA00005695"/>
    </source>
</evidence>
<evidence type="ECO:0000256" key="2">
    <source>
        <dbReference type="ARBA" id="ARBA00022448"/>
    </source>
</evidence>
<dbReference type="InterPro" id="IPR000914">
    <property type="entry name" value="SBP_5_dom"/>
</dbReference>
<organism evidence="5 6">
    <name type="scientific">Thermalbibacter longus</name>
    <dbReference type="NCBI Taxonomy" id="2951981"/>
    <lineage>
        <taxon>Bacteria</taxon>
        <taxon>Pseudomonadati</taxon>
        <taxon>Thermomicrobiota</taxon>
        <taxon>Thermomicrobia</taxon>
        <taxon>Thermomicrobiales</taxon>
        <taxon>Thermomicrobiaceae</taxon>
        <taxon>Thermalbibacter</taxon>
    </lineage>
</organism>
<feature type="domain" description="Solute-binding protein family 5" evidence="4">
    <location>
        <begin position="110"/>
        <end position="478"/>
    </location>
</feature>
<dbReference type="Gene3D" id="3.40.190.10">
    <property type="entry name" value="Periplasmic binding protein-like II"/>
    <property type="match status" value="1"/>
</dbReference>
<comment type="caution">
    <text evidence="5">The sequence shown here is derived from an EMBL/GenBank/DDBJ whole genome shotgun (WGS) entry which is preliminary data.</text>
</comment>
<dbReference type="InterPro" id="IPR039424">
    <property type="entry name" value="SBP_5"/>
</dbReference>
<proteinExistence type="inferred from homology"/>
<keyword evidence="3" id="KW-0732">Signal</keyword>
<dbReference type="Gene3D" id="3.90.76.10">
    <property type="entry name" value="Dipeptide-binding Protein, Domain 1"/>
    <property type="match status" value="1"/>
</dbReference>
<dbReference type="EMBL" id="JAMSLR010000003">
    <property type="protein sequence ID" value="MCM8748749.1"/>
    <property type="molecule type" value="Genomic_DNA"/>
</dbReference>
<gene>
    <name evidence="5" type="ORF">NET02_06285</name>
</gene>
<dbReference type="GO" id="GO:0043190">
    <property type="term" value="C:ATP-binding cassette (ABC) transporter complex"/>
    <property type="evidence" value="ECO:0007669"/>
    <property type="project" value="InterPro"/>
</dbReference>
<dbReference type="PIRSF" id="PIRSF002741">
    <property type="entry name" value="MppA"/>
    <property type="match status" value="1"/>
</dbReference>
<dbReference type="InterPro" id="IPR030678">
    <property type="entry name" value="Peptide/Ni-bd"/>
</dbReference>
<evidence type="ECO:0000313" key="6">
    <source>
        <dbReference type="Proteomes" id="UP001165306"/>
    </source>
</evidence>
<accession>A0AA41WDV7</accession>
<evidence type="ECO:0000259" key="4">
    <source>
        <dbReference type="Pfam" id="PF00496"/>
    </source>
</evidence>
<dbReference type="Proteomes" id="UP001165306">
    <property type="component" value="Unassembled WGS sequence"/>
</dbReference>
<sequence>MITLRAKKYLTNSQLLLLLGIFLFAIYPLWLTATQRADSHDTSQAAIRVGLTKPIETTLPIDYPWPSTRTISAAVHRGLHSTDGDGRPLLVESIPTLDNGGVRYEGTRVTITYHLRNGLRWSDGRAVTSSDVKFTFNFMERVANTAGSQHSAVERIDTPDDRTVVVTTRPGRPLVDLDRLLSGVVLPEHVLRGMTKEDLDTSIFPLRPVGLGPYVVTEWRYVGETSEYDRSGVKAVSPNDLWPAIQVITLEANPFFAGRRPASERIIVSVIPDERRLIEEFISGTIDIVSDDSLLVSLEEIDRIQIDGLVATAPGFKWERLDFNLQHPALGDSRVRKAIAHAINRERLVNEALGAFGSVMSSWLPSSHWAHTPVLQEYTYDPGYASRLLSEAGYVSDKDGFASRNGQHLMLTLYVATGNDVRWRVANLIRDDLRNIGISVTVRPIAAEALLGPRGLLASHTFDLALFSWEMDTIESDAINLWHSASIPSISNNWHGDNFSGWTHPANDSLLEKSAAAHTLTERFTIYHRQQELFASSLPVLPLFEYQRVALVSSRIEGFSLLAGQMSCMWNVEEWRRVGNES</sequence>
<evidence type="ECO:0000313" key="5">
    <source>
        <dbReference type="EMBL" id="MCM8748749.1"/>
    </source>
</evidence>
<dbReference type="SUPFAM" id="SSF53850">
    <property type="entry name" value="Periplasmic binding protein-like II"/>
    <property type="match status" value="1"/>
</dbReference>
<comment type="similarity">
    <text evidence="1">Belongs to the bacterial solute-binding protein 5 family.</text>
</comment>
<dbReference type="PANTHER" id="PTHR30290:SF9">
    <property type="entry name" value="OLIGOPEPTIDE-BINDING PROTEIN APPA"/>
    <property type="match status" value="1"/>
</dbReference>
<dbReference type="Gene3D" id="3.10.105.10">
    <property type="entry name" value="Dipeptide-binding Protein, Domain 3"/>
    <property type="match status" value="1"/>
</dbReference>